<dbReference type="Proteomes" id="UP000330807">
    <property type="component" value="Unassembled WGS sequence"/>
</dbReference>
<dbReference type="AlphaFoldDB" id="A0A5K1JD59"/>
<dbReference type="EMBL" id="CABWIH010000058">
    <property type="protein sequence ID" value="VWM02453.1"/>
    <property type="molecule type" value="Genomic_DNA"/>
</dbReference>
<protein>
    <submittedName>
        <fullName evidence="1">Uncharacterized protein</fullName>
    </submittedName>
</protein>
<proteinExistence type="predicted"/>
<sequence>MPSKMGECCATCKHAKNTVLKSGYPPKPTDIGLMCWLNDVPVHQPDANRCFVKPWNACDKWEPKEVEQ</sequence>
<evidence type="ECO:0000313" key="1">
    <source>
        <dbReference type="EMBL" id="VWM02453.1"/>
    </source>
</evidence>
<name>A0A5K1JD59_9ACTN</name>
<accession>A0A5K1JD59</accession>
<organism evidence="1 2">
    <name type="scientific">Collinsella aerofaciens</name>
    <dbReference type="NCBI Taxonomy" id="74426"/>
    <lineage>
        <taxon>Bacteria</taxon>
        <taxon>Bacillati</taxon>
        <taxon>Actinomycetota</taxon>
        <taxon>Coriobacteriia</taxon>
        <taxon>Coriobacteriales</taxon>
        <taxon>Coriobacteriaceae</taxon>
        <taxon>Collinsella</taxon>
    </lineage>
</organism>
<gene>
    <name evidence="1" type="ORF">LMKDKBCB_02296</name>
</gene>
<evidence type="ECO:0000313" key="2">
    <source>
        <dbReference type="Proteomes" id="UP000330807"/>
    </source>
</evidence>
<reference evidence="1 2" key="1">
    <citation type="submission" date="2019-10" db="EMBL/GenBank/DDBJ databases">
        <authorList>
            <person name="Wolf R A."/>
        </authorList>
    </citation>
    <scope>NUCLEOTIDE SEQUENCE [LARGE SCALE GENOMIC DNA]</scope>
    <source>
        <strain evidence="1">Collinsella_aerofaciens_AK_138A</strain>
    </source>
</reference>